<comment type="caution">
    <text evidence="2">The sequence shown here is derived from an EMBL/GenBank/DDBJ whole genome shotgun (WGS) entry which is preliminary data.</text>
</comment>
<dbReference type="EMBL" id="CALNXI010001160">
    <property type="protein sequence ID" value="CAH3158041.1"/>
    <property type="molecule type" value="Genomic_DNA"/>
</dbReference>
<evidence type="ECO:0000259" key="1">
    <source>
        <dbReference type="PROSITE" id="PS50835"/>
    </source>
</evidence>
<dbReference type="InterPro" id="IPR013783">
    <property type="entry name" value="Ig-like_fold"/>
</dbReference>
<dbReference type="Gene3D" id="2.60.40.10">
    <property type="entry name" value="Immunoglobulins"/>
    <property type="match status" value="1"/>
</dbReference>
<dbReference type="PROSITE" id="PS50835">
    <property type="entry name" value="IG_LIKE"/>
    <property type="match status" value="1"/>
</dbReference>
<dbReference type="SUPFAM" id="SSF48726">
    <property type="entry name" value="Immunoglobulin"/>
    <property type="match status" value="1"/>
</dbReference>
<feature type="domain" description="Ig-like" evidence="1">
    <location>
        <begin position="1"/>
        <end position="65"/>
    </location>
</feature>
<accession>A0ABN8QAN9</accession>
<evidence type="ECO:0000313" key="2">
    <source>
        <dbReference type="EMBL" id="CAH3158041.1"/>
    </source>
</evidence>
<keyword evidence="3" id="KW-1185">Reference proteome</keyword>
<gene>
    <name evidence="2" type="ORF">PEVE_00002758</name>
</gene>
<dbReference type="InterPro" id="IPR036179">
    <property type="entry name" value="Ig-like_dom_sf"/>
</dbReference>
<dbReference type="InterPro" id="IPR007110">
    <property type="entry name" value="Ig-like_dom"/>
</dbReference>
<sequence>VRTLEGFKFSCWAKGSPPIYTALIRQNTVLVNTSETASIPLDQEGNYSCVATSDQGKDTKEFSVSFTDCGPDCRYYSSYIYGNYITCKSFSYLSQCAPVITETL</sequence>
<proteinExistence type="predicted"/>
<name>A0ABN8QAN9_9CNID</name>
<reference evidence="2 3" key="1">
    <citation type="submission" date="2022-05" db="EMBL/GenBank/DDBJ databases">
        <authorList>
            <consortium name="Genoscope - CEA"/>
            <person name="William W."/>
        </authorList>
    </citation>
    <scope>NUCLEOTIDE SEQUENCE [LARGE SCALE GENOMIC DNA]</scope>
</reference>
<evidence type="ECO:0000313" key="3">
    <source>
        <dbReference type="Proteomes" id="UP001159427"/>
    </source>
</evidence>
<protein>
    <recommendedName>
        <fullName evidence="1">Ig-like domain-containing protein</fullName>
    </recommendedName>
</protein>
<organism evidence="2 3">
    <name type="scientific">Porites evermanni</name>
    <dbReference type="NCBI Taxonomy" id="104178"/>
    <lineage>
        <taxon>Eukaryota</taxon>
        <taxon>Metazoa</taxon>
        <taxon>Cnidaria</taxon>
        <taxon>Anthozoa</taxon>
        <taxon>Hexacorallia</taxon>
        <taxon>Scleractinia</taxon>
        <taxon>Fungiina</taxon>
        <taxon>Poritidae</taxon>
        <taxon>Porites</taxon>
    </lineage>
</organism>
<feature type="non-terminal residue" evidence="2">
    <location>
        <position position="1"/>
    </location>
</feature>
<dbReference type="Proteomes" id="UP001159427">
    <property type="component" value="Unassembled WGS sequence"/>
</dbReference>